<dbReference type="VEuPathDB" id="AmoebaDB:EHI8A_146360"/>
<dbReference type="VEuPathDB" id="AmoebaDB:KM1_132300"/>
<accession>A0A175JUK1</accession>
<dbReference type="eggNOG" id="ENOG502REN4">
    <property type="taxonomic scope" value="Eukaryota"/>
</dbReference>
<name>A0A175JUK1_ENTHI</name>
<feature type="compositionally biased region" description="Basic residues" evidence="1">
    <location>
        <begin position="214"/>
        <end position="228"/>
    </location>
</feature>
<evidence type="ECO:0000313" key="3">
    <source>
        <dbReference type="Proteomes" id="UP000078387"/>
    </source>
</evidence>
<dbReference type="Proteomes" id="UP000078387">
    <property type="component" value="Unassembled WGS sequence"/>
</dbReference>
<dbReference type="AlphaFoldDB" id="A0A175JUK1"/>
<proteinExistence type="predicted"/>
<reference evidence="2 3" key="1">
    <citation type="submission" date="2016-05" db="EMBL/GenBank/DDBJ databases">
        <title>First whole genome sequencing of Entamoeba histolytica HM1:IMSS-clone-6.</title>
        <authorList>
            <person name="Mukherjee Avik.K."/>
            <person name="Izumyama S."/>
            <person name="Nakada-Tsukui K."/>
            <person name="Nozaki T."/>
        </authorList>
    </citation>
    <scope>NUCLEOTIDE SEQUENCE [LARGE SCALE GENOMIC DNA]</scope>
    <source>
        <strain evidence="2 3">HM1:IMSS clone 6</strain>
    </source>
</reference>
<dbReference type="VEuPathDB" id="AmoebaDB:EHI_173430"/>
<sequence>MTNSNLSPEEIRLLFIKKERDMIIMGFNYLDILAIYHPRYYNNGFLPTCLDLFFQSHPKMPNVPLSADLFISSKQPIHNNDNDLPSIIPNTTIPSGNTENVINKTTHKNKESIIRNSENQVPINTNNALSSSPQNDDQMVVDDDETLEEDNEDVRALRQLLALEKKQQEKKTKKPKRTISSSEKSKKTLSKQKRVSDSEEVLFIPDSYVPQSKIHTRSSTRHKASQNI</sequence>
<feature type="region of interest" description="Disordered" evidence="1">
    <location>
        <begin position="114"/>
        <end position="138"/>
    </location>
</feature>
<evidence type="ECO:0000256" key="1">
    <source>
        <dbReference type="SAM" id="MobiDB-lite"/>
    </source>
</evidence>
<protein>
    <submittedName>
        <fullName evidence="2">Uncharacterized protein</fullName>
    </submittedName>
</protein>
<gene>
    <name evidence="2" type="ORF">CL6EHI_173430</name>
</gene>
<dbReference type="EMBL" id="BDEQ01000001">
    <property type="protein sequence ID" value="GAT97096.1"/>
    <property type="molecule type" value="Genomic_DNA"/>
</dbReference>
<evidence type="ECO:0000313" key="2">
    <source>
        <dbReference type="EMBL" id="GAT97096.1"/>
    </source>
</evidence>
<dbReference type="VEuPathDB" id="AmoebaDB:EHI5A_159150"/>
<dbReference type="VEuPathDB" id="AmoebaDB:EHI7A_131450"/>
<comment type="caution">
    <text evidence="2">The sequence shown here is derived from an EMBL/GenBank/DDBJ whole genome shotgun (WGS) entry which is preliminary data.</text>
</comment>
<organism evidence="2 3">
    <name type="scientific">Entamoeba histolytica</name>
    <dbReference type="NCBI Taxonomy" id="5759"/>
    <lineage>
        <taxon>Eukaryota</taxon>
        <taxon>Amoebozoa</taxon>
        <taxon>Evosea</taxon>
        <taxon>Archamoebae</taxon>
        <taxon>Mastigamoebida</taxon>
        <taxon>Entamoebidae</taxon>
        <taxon>Entamoeba</taxon>
    </lineage>
</organism>
<feature type="compositionally biased region" description="Polar residues" evidence="1">
    <location>
        <begin position="114"/>
        <end position="137"/>
    </location>
</feature>
<feature type="region of interest" description="Disordered" evidence="1">
    <location>
        <begin position="165"/>
        <end position="228"/>
    </location>
</feature>